<dbReference type="Pfam" id="PF04547">
    <property type="entry name" value="Anoctamin"/>
    <property type="match status" value="1"/>
</dbReference>
<evidence type="ECO:0000259" key="8">
    <source>
        <dbReference type="Pfam" id="PF04547"/>
    </source>
</evidence>
<feature type="region of interest" description="Disordered" evidence="7">
    <location>
        <begin position="498"/>
        <end position="550"/>
    </location>
</feature>
<dbReference type="GO" id="GO:0005254">
    <property type="term" value="F:chloride channel activity"/>
    <property type="evidence" value="ECO:0007669"/>
    <property type="project" value="TreeGrafter"/>
</dbReference>
<dbReference type="AlphaFoldDB" id="A0A183SW45"/>
<feature type="transmembrane region" description="Helical" evidence="6">
    <location>
        <begin position="262"/>
        <end position="282"/>
    </location>
</feature>
<evidence type="ECO:0000256" key="4">
    <source>
        <dbReference type="ARBA" id="ARBA00022989"/>
    </source>
</evidence>
<reference evidence="11" key="1">
    <citation type="submission" date="2016-06" db="UniProtKB">
        <authorList>
            <consortium name="WormBaseParasite"/>
        </authorList>
    </citation>
    <scope>IDENTIFICATION</scope>
</reference>
<dbReference type="OrthoDB" id="296386at2759"/>
<dbReference type="EMBL" id="UYSU01034653">
    <property type="protein sequence ID" value="VDL94828.1"/>
    <property type="molecule type" value="Genomic_DNA"/>
</dbReference>
<evidence type="ECO:0000256" key="3">
    <source>
        <dbReference type="ARBA" id="ARBA00022692"/>
    </source>
</evidence>
<dbReference type="PANTHER" id="PTHR12308:SF51">
    <property type="entry name" value="ANOCTAMIN-8"/>
    <property type="match status" value="1"/>
</dbReference>
<feature type="transmembrane region" description="Helical" evidence="6">
    <location>
        <begin position="335"/>
        <end position="359"/>
    </location>
</feature>
<keyword evidence="4 6" id="KW-1133">Transmembrane helix</keyword>
<evidence type="ECO:0000313" key="9">
    <source>
        <dbReference type="EMBL" id="VDL94828.1"/>
    </source>
</evidence>
<proteinExistence type="inferred from homology"/>
<protein>
    <recommendedName>
        <fullName evidence="6">Anoctamin</fullName>
    </recommendedName>
</protein>
<comment type="similarity">
    <text evidence="2 6">Belongs to the anoctamin family.</text>
</comment>
<dbReference type="STRING" id="70667.A0A183SW45"/>
<comment type="subcellular location">
    <subcellularLocation>
        <location evidence="1 6">Membrane</location>
        <topology evidence="1 6">Multi-pass membrane protein</topology>
    </subcellularLocation>
</comment>
<evidence type="ECO:0000313" key="10">
    <source>
        <dbReference type="Proteomes" id="UP000275846"/>
    </source>
</evidence>
<name>A0A183SW45_SCHSO</name>
<evidence type="ECO:0000313" key="11">
    <source>
        <dbReference type="WBParaSite" id="SSLN_0000877601-mRNA-1"/>
    </source>
</evidence>
<feature type="transmembrane region" description="Helical" evidence="6">
    <location>
        <begin position="421"/>
        <end position="443"/>
    </location>
</feature>
<evidence type="ECO:0000256" key="6">
    <source>
        <dbReference type="RuleBase" id="RU280814"/>
    </source>
</evidence>
<reference evidence="9 10" key="2">
    <citation type="submission" date="2018-11" db="EMBL/GenBank/DDBJ databases">
        <authorList>
            <consortium name="Pathogen Informatics"/>
        </authorList>
    </citation>
    <scope>NUCLEOTIDE SEQUENCE [LARGE SCALE GENOMIC DNA]</scope>
    <source>
        <strain evidence="9 10">NST_G2</strain>
    </source>
</reference>
<evidence type="ECO:0000256" key="2">
    <source>
        <dbReference type="ARBA" id="ARBA00009671"/>
    </source>
</evidence>
<dbReference type="WBParaSite" id="SSLN_0000877601-mRNA-1">
    <property type="protein sequence ID" value="SSLN_0000877601-mRNA-1"/>
    <property type="gene ID" value="SSLN_0000877601"/>
</dbReference>
<dbReference type="GO" id="GO:0005886">
    <property type="term" value="C:plasma membrane"/>
    <property type="evidence" value="ECO:0007669"/>
    <property type="project" value="TreeGrafter"/>
</dbReference>
<dbReference type="PANTHER" id="PTHR12308">
    <property type="entry name" value="ANOCTAMIN"/>
    <property type="match status" value="1"/>
</dbReference>
<evidence type="ECO:0000256" key="1">
    <source>
        <dbReference type="ARBA" id="ARBA00004141"/>
    </source>
</evidence>
<comment type="caution">
    <text evidence="6">Lacks conserved residue(s) required for the propagation of feature annotation.</text>
</comment>
<organism evidence="11">
    <name type="scientific">Schistocephalus solidus</name>
    <name type="common">Tapeworm</name>
    <dbReference type="NCBI Taxonomy" id="70667"/>
    <lineage>
        <taxon>Eukaryota</taxon>
        <taxon>Metazoa</taxon>
        <taxon>Spiralia</taxon>
        <taxon>Lophotrochozoa</taxon>
        <taxon>Platyhelminthes</taxon>
        <taxon>Cestoda</taxon>
        <taxon>Eucestoda</taxon>
        <taxon>Diphyllobothriidea</taxon>
        <taxon>Diphyllobothriidae</taxon>
        <taxon>Schistocephalus</taxon>
    </lineage>
</organism>
<sequence length="550" mass="63996">MDVVDFLNFASERFSNLRQFAHTGRELLTRTQTWRSLSSKPPSNCDVVVIFGEEENVAKIAWLADILGNRVPELIVTQTYHSRTRTHALYLACSHKNLLKGAQELKMRKRLIEEVGGELQEFCIEDMELFEDVMDEKKFFTSCERQTIVRHYLMSLRAASFESWSDDLSFSIDQSIIPVLLSAGKIQSIFPLHNRETLNVLLHTWVGGFKHHQPIDLVEEYFGMQIALYFAWLSHYTKALIFPAVFGILCWLLLPYDKTAALYYPIVALCTMLWATLFLESWKRTNSSYTYRYGTFDRPSKLLEEPRPQFYGYWEPSAITGRLERFYPRWCRCMTVCLVTVPVVGVCLLFVGLVALGHMRLQEITDRKAQKWPFLLASLVSYLPMILHAICIFVFNEVYYKIARWLTDRENHRLEEDYSNALVAKLILFQFVNIFYASFYIAFCQKDLDLLRQHLITMLVTRQITGNLKEYFLPYGQTRMRQAWLSVRFDRNIGTEHIPLSGKTDESNDSMDDDSVKATSKSSPGLSQECITEDTDVRRRNEGDQLTSKQ</sequence>
<dbReference type="InterPro" id="IPR049452">
    <property type="entry name" value="Anoctamin_TM"/>
</dbReference>
<feature type="domain" description="Anoctamin transmembrane" evidence="8">
    <location>
        <begin position="218"/>
        <end position="503"/>
    </location>
</feature>
<keyword evidence="5 6" id="KW-0472">Membrane</keyword>
<feature type="compositionally biased region" description="Polar residues" evidence="7">
    <location>
        <begin position="517"/>
        <end position="530"/>
    </location>
</feature>
<feature type="transmembrane region" description="Helical" evidence="6">
    <location>
        <begin position="379"/>
        <end position="400"/>
    </location>
</feature>
<dbReference type="Proteomes" id="UP000275846">
    <property type="component" value="Unassembled WGS sequence"/>
</dbReference>
<feature type="transmembrane region" description="Helical" evidence="6">
    <location>
        <begin position="239"/>
        <end position="256"/>
    </location>
</feature>
<evidence type="ECO:0000256" key="5">
    <source>
        <dbReference type="ARBA" id="ARBA00023136"/>
    </source>
</evidence>
<dbReference type="InterPro" id="IPR007632">
    <property type="entry name" value="Anoctamin"/>
</dbReference>
<evidence type="ECO:0000256" key="7">
    <source>
        <dbReference type="SAM" id="MobiDB-lite"/>
    </source>
</evidence>
<keyword evidence="10" id="KW-1185">Reference proteome</keyword>
<keyword evidence="3 6" id="KW-0812">Transmembrane</keyword>
<accession>A0A183SW45</accession>
<gene>
    <name evidence="9" type="ORF">SSLN_LOCUS8443</name>
</gene>